<dbReference type="Proteomes" id="UP001500968">
    <property type="component" value="Unassembled WGS sequence"/>
</dbReference>
<organism evidence="1 2">
    <name type="scientific">Flavobacterium cheonhonense</name>
    <dbReference type="NCBI Taxonomy" id="706185"/>
    <lineage>
        <taxon>Bacteria</taxon>
        <taxon>Pseudomonadati</taxon>
        <taxon>Bacteroidota</taxon>
        <taxon>Flavobacteriia</taxon>
        <taxon>Flavobacteriales</taxon>
        <taxon>Flavobacteriaceae</taxon>
        <taxon>Flavobacterium</taxon>
    </lineage>
</organism>
<accession>A0ABP7TIM3</accession>
<gene>
    <name evidence="1" type="ORF">GCM10022386_07770</name>
</gene>
<dbReference type="EMBL" id="BAABCR010000012">
    <property type="protein sequence ID" value="GAA4026864.1"/>
    <property type="molecule type" value="Genomic_DNA"/>
</dbReference>
<dbReference type="RefSeq" id="WP_324692167.1">
    <property type="nucleotide sequence ID" value="NZ_BAABCR010000012.1"/>
</dbReference>
<keyword evidence="2" id="KW-1185">Reference proteome</keyword>
<comment type="caution">
    <text evidence="1">The sequence shown here is derived from an EMBL/GenBank/DDBJ whole genome shotgun (WGS) entry which is preliminary data.</text>
</comment>
<evidence type="ECO:0000313" key="1">
    <source>
        <dbReference type="EMBL" id="GAA4026864.1"/>
    </source>
</evidence>
<evidence type="ECO:0000313" key="2">
    <source>
        <dbReference type="Proteomes" id="UP001500968"/>
    </source>
</evidence>
<reference evidence="2" key="1">
    <citation type="journal article" date="2019" name="Int. J. Syst. Evol. Microbiol.">
        <title>The Global Catalogue of Microorganisms (GCM) 10K type strain sequencing project: providing services to taxonomists for standard genome sequencing and annotation.</title>
        <authorList>
            <consortium name="The Broad Institute Genomics Platform"/>
            <consortium name="The Broad Institute Genome Sequencing Center for Infectious Disease"/>
            <person name="Wu L."/>
            <person name="Ma J."/>
        </authorList>
    </citation>
    <scope>NUCLEOTIDE SEQUENCE [LARGE SCALE GENOMIC DNA]</scope>
    <source>
        <strain evidence="2">JCM 17064</strain>
    </source>
</reference>
<sequence length="289" mass="34242">MSKFDIENQRGRNICINMTCLECHEEFTTELDTNYSIENLPFFNDCNLYCIYCNTSFDYTIKIDQNVVEISFKKENIFGNLEYSDTIEPELIDYYADTTPSDSKKYYYLQIKRLEELLNIKTTEYIVKQTLNRLIYSGVITSLETYLNEILLAVTLDSNETLEKFVSNYEPYKKEQFTLSEIYSKHCGLKNRVRNDLNNLLYHNIAKIISIFNIFNFELNKFVKVNSIAKSIQKRHNFIHKSGLDEYNNSTVITENEIMELIQDTNLLIEYIDKKIEYKCYDDNVDIPF</sequence>
<proteinExistence type="predicted"/>
<protein>
    <recommendedName>
        <fullName evidence="3">RiboL-PSP-HEPN domain-containing protein</fullName>
    </recommendedName>
</protein>
<evidence type="ECO:0008006" key="3">
    <source>
        <dbReference type="Google" id="ProtNLM"/>
    </source>
</evidence>
<name>A0ABP7TIM3_9FLAO</name>